<dbReference type="CDD" id="cd00616">
    <property type="entry name" value="AHBA_syn"/>
    <property type="match status" value="1"/>
</dbReference>
<dbReference type="InterPro" id="IPR020026">
    <property type="entry name" value="PseC"/>
</dbReference>
<dbReference type="Gene3D" id="3.40.640.10">
    <property type="entry name" value="Type I PLP-dependent aspartate aminotransferase-like (Major domain)"/>
    <property type="match status" value="1"/>
</dbReference>
<evidence type="ECO:0000313" key="6">
    <source>
        <dbReference type="Proteomes" id="UP000198290"/>
    </source>
</evidence>
<dbReference type="InterPro" id="IPR000653">
    <property type="entry name" value="DegT/StrS_aminotransferase"/>
</dbReference>
<organism evidence="5 6">
    <name type="scientific">Aquitalea magnusonii</name>
    <dbReference type="NCBI Taxonomy" id="332411"/>
    <lineage>
        <taxon>Bacteria</taxon>
        <taxon>Pseudomonadati</taxon>
        <taxon>Pseudomonadota</taxon>
        <taxon>Betaproteobacteria</taxon>
        <taxon>Neisseriales</taxon>
        <taxon>Chromobacteriaceae</taxon>
        <taxon>Aquitalea</taxon>
    </lineage>
</organism>
<dbReference type="SUPFAM" id="SSF53383">
    <property type="entry name" value="PLP-dependent transferases"/>
    <property type="match status" value="1"/>
</dbReference>
<evidence type="ECO:0000256" key="3">
    <source>
        <dbReference type="PIRSR" id="PIRSR000390-2"/>
    </source>
</evidence>
<dbReference type="PANTHER" id="PTHR30244:SF34">
    <property type="entry name" value="DTDP-4-AMINO-4,6-DIDEOXYGALACTOSE TRANSAMINASE"/>
    <property type="match status" value="1"/>
</dbReference>
<dbReference type="PIRSF" id="PIRSF000390">
    <property type="entry name" value="PLP_StrS"/>
    <property type="match status" value="1"/>
</dbReference>
<comment type="similarity">
    <text evidence="1 4">Belongs to the DegT/DnrJ/EryC1 family.</text>
</comment>
<feature type="modified residue" description="N6-(pyridoxal phosphate)lysine" evidence="3">
    <location>
        <position position="185"/>
    </location>
</feature>
<accession>A0A3G9GQ10</accession>
<dbReference type="GO" id="GO:0000271">
    <property type="term" value="P:polysaccharide biosynthetic process"/>
    <property type="evidence" value="ECO:0007669"/>
    <property type="project" value="TreeGrafter"/>
</dbReference>
<dbReference type="PANTHER" id="PTHR30244">
    <property type="entry name" value="TRANSAMINASE"/>
    <property type="match status" value="1"/>
</dbReference>
<reference evidence="6" key="3">
    <citation type="journal article" date="2017" name="Plant Physiol. Biochem.">
        <title>Differential oxidative and antioxidative response of duckweed Lemna minor toward plant growth promoting/inhibiting bacteria.</title>
        <authorList>
            <person name="Ishizawa H."/>
            <person name="Kuroda M."/>
            <person name="Morikawa M."/>
            <person name="Ike M."/>
        </authorList>
    </citation>
    <scope>NUCLEOTIDE SEQUENCE [LARGE SCALE GENOMIC DNA]</scope>
    <source>
        <strain evidence="6">H3</strain>
    </source>
</reference>
<dbReference type="KEGG" id="amah:DLM_3376"/>
<dbReference type="EMBL" id="AP018823">
    <property type="protein sequence ID" value="BBF86966.1"/>
    <property type="molecule type" value="Genomic_DNA"/>
</dbReference>
<reference evidence="5 6" key="2">
    <citation type="journal article" date="2017" name="Genome Announc.">
        <title>Draft genome sequence of Aquitalea magnusonii strain H3, a plant growth-promoting bacterium of duckweed Lemna minor.</title>
        <authorList>
            <person name="Ishizawa H."/>
            <person name="Kuroda M."/>
            <person name="Ike M."/>
        </authorList>
    </citation>
    <scope>NUCLEOTIDE SEQUENCE [LARGE SCALE GENOMIC DNA]</scope>
    <source>
        <strain evidence="5 6">H3</strain>
    </source>
</reference>
<dbReference type="Pfam" id="PF01041">
    <property type="entry name" value="DegT_DnrJ_EryC1"/>
    <property type="match status" value="1"/>
</dbReference>
<dbReference type="NCBIfam" id="TIGR03588">
    <property type="entry name" value="PseC"/>
    <property type="match status" value="1"/>
</dbReference>
<dbReference type="GO" id="GO:0008483">
    <property type="term" value="F:transaminase activity"/>
    <property type="evidence" value="ECO:0007669"/>
    <property type="project" value="UniProtKB-KW"/>
</dbReference>
<keyword evidence="3 4" id="KW-0663">Pyridoxal phosphate</keyword>
<gene>
    <name evidence="5" type="ORF">DLM_3376</name>
</gene>
<evidence type="ECO:0000313" key="5">
    <source>
        <dbReference type="EMBL" id="BBF86966.1"/>
    </source>
</evidence>
<dbReference type="OrthoDB" id="9804264at2"/>
<proteinExistence type="inferred from homology"/>
<dbReference type="AlphaFoldDB" id="A0A3G9GQ10"/>
<reference evidence="6" key="1">
    <citation type="journal article" date="2017" name="Biotechnol. Biofuels">
        <title>Evaluation of environmental bacterial communities as a factor affecting the growth of duckweed Lemna minor.</title>
        <authorList>
            <person name="Ishizawa H."/>
            <person name="Kuroda M."/>
            <person name="Morikawa M."/>
            <person name="Ike M."/>
        </authorList>
    </citation>
    <scope>NUCLEOTIDE SEQUENCE [LARGE SCALE GENOMIC DNA]</scope>
    <source>
        <strain evidence="6">H3</strain>
    </source>
</reference>
<dbReference type="Gene3D" id="3.90.1150.10">
    <property type="entry name" value="Aspartate Aminotransferase, domain 1"/>
    <property type="match status" value="1"/>
</dbReference>
<feature type="active site" description="Proton acceptor" evidence="2">
    <location>
        <position position="185"/>
    </location>
</feature>
<name>A0A3G9GQ10_9NEIS</name>
<keyword evidence="5" id="KW-0032">Aminotransferase</keyword>
<dbReference type="GO" id="GO:0030170">
    <property type="term" value="F:pyridoxal phosphate binding"/>
    <property type="evidence" value="ECO:0007669"/>
    <property type="project" value="TreeGrafter"/>
</dbReference>
<protein>
    <submittedName>
        <fullName evidence="5">Bacillosamine/legionaminic acid biosynthesis aminotransferase PglE</fullName>
    </submittedName>
</protein>
<dbReference type="RefSeq" id="WP_089085904.1">
    <property type="nucleotide sequence ID" value="NZ_AP018823.1"/>
</dbReference>
<dbReference type="Proteomes" id="UP000198290">
    <property type="component" value="Chromosome"/>
</dbReference>
<dbReference type="InterPro" id="IPR015421">
    <property type="entry name" value="PyrdxlP-dep_Trfase_major"/>
</dbReference>
<keyword evidence="5" id="KW-0808">Transferase</keyword>
<evidence type="ECO:0000256" key="4">
    <source>
        <dbReference type="RuleBase" id="RU004508"/>
    </source>
</evidence>
<sequence>MEFIPYGRQTIEAEDEQAVLEVLRSPFLTQGPKVAEFEQALCSYTGARYCLAVASGTAALHLAVAALDLPEGSEGITTPNTFTASANSMVYCGITPVFADIDADSYNISPAAISKKINSRTRLITAVHFAGQAADMPAIARIANQNKLKVIEDAAHAIGSCYEDGSRVGNCRYSDLTIFSFHPVKTMTTGEGGAIMTNDEALYRKMLLLRSHGITKEPALLSQNPGPWYYEMQALGWHYRLTDIQATLGISQLARIEKFKAKRRAIVAKYNEAFNNHPYITIPKEKTGTSACFHLYVIQIDFEQLGKSRSEVIAQLATYGIGSQVHYIPVHTQPWYQASYGYREGDYPVAERYYHHCLSIPLYSAMSEEDVQRVIFAIQEIIK</sequence>
<dbReference type="InterPro" id="IPR015422">
    <property type="entry name" value="PyrdxlP-dep_Trfase_small"/>
</dbReference>
<dbReference type="InterPro" id="IPR015424">
    <property type="entry name" value="PyrdxlP-dep_Trfase"/>
</dbReference>
<evidence type="ECO:0000256" key="2">
    <source>
        <dbReference type="PIRSR" id="PIRSR000390-1"/>
    </source>
</evidence>
<evidence type="ECO:0000256" key="1">
    <source>
        <dbReference type="ARBA" id="ARBA00037999"/>
    </source>
</evidence>
<keyword evidence="6" id="KW-1185">Reference proteome</keyword>